<dbReference type="Proteomes" id="UP001465668">
    <property type="component" value="Unassembled WGS sequence"/>
</dbReference>
<protein>
    <recommendedName>
        <fullName evidence="5">Chromo domain-containing protein</fullName>
    </recommendedName>
</protein>
<feature type="domain" description="Chromo" evidence="5">
    <location>
        <begin position="42"/>
        <end position="112"/>
    </location>
</feature>
<dbReference type="SUPFAM" id="SSF54160">
    <property type="entry name" value="Chromo domain-like"/>
    <property type="match status" value="1"/>
</dbReference>
<dbReference type="InterPro" id="IPR023780">
    <property type="entry name" value="Chromo_domain"/>
</dbReference>
<feature type="compositionally biased region" description="Polar residues" evidence="4">
    <location>
        <begin position="176"/>
        <end position="185"/>
    </location>
</feature>
<comment type="caution">
    <text evidence="6">The sequence shown here is derived from an EMBL/GenBank/DDBJ whole genome shotgun (WGS) entry which is preliminary data.</text>
</comment>
<feature type="region of interest" description="Disordered" evidence="4">
    <location>
        <begin position="158"/>
        <end position="256"/>
    </location>
</feature>
<feature type="region of interest" description="Disordered" evidence="4">
    <location>
        <begin position="360"/>
        <end position="386"/>
    </location>
</feature>
<evidence type="ECO:0000256" key="2">
    <source>
        <dbReference type="ARBA" id="ARBA00011353"/>
    </source>
</evidence>
<comment type="subcellular location">
    <subcellularLocation>
        <location evidence="1">Nucleus</location>
    </subcellularLocation>
</comment>
<feature type="compositionally biased region" description="Polar residues" evidence="4">
    <location>
        <begin position="361"/>
        <end position="372"/>
    </location>
</feature>
<evidence type="ECO:0000313" key="7">
    <source>
        <dbReference type="Proteomes" id="UP001465668"/>
    </source>
</evidence>
<dbReference type="PANTHER" id="PTHR22812">
    <property type="entry name" value="CHROMOBOX PROTEIN"/>
    <property type="match status" value="1"/>
</dbReference>
<evidence type="ECO:0000313" key="6">
    <source>
        <dbReference type="EMBL" id="KAK9778755.1"/>
    </source>
</evidence>
<evidence type="ECO:0000259" key="5">
    <source>
        <dbReference type="PROSITE" id="PS50013"/>
    </source>
</evidence>
<accession>A0ABR2XY77</accession>
<keyword evidence="7" id="KW-1185">Reference proteome</keyword>
<dbReference type="Gene3D" id="2.40.50.40">
    <property type="match status" value="1"/>
</dbReference>
<name>A0ABR2XY77_9PEZI</name>
<dbReference type="InterPro" id="IPR051219">
    <property type="entry name" value="Heterochromatin_chromo-domain"/>
</dbReference>
<evidence type="ECO:0000256" key="3">
    <source>
        <dbReference type="ARBA" id="ARBA00023242"/>
    </source>
</evidence>
<keyword evidence="3" id="KW-0539">Nucleus</keyword>
<dbReference type="EMBL" id="JARVKM010000014">
    <property type="protein sequence ID" value="KAK9778755.1"/>
    <property type="molecule type" value="Genomic_DNA"/>
</dbReference>
<dbReference type="Pfam" id="PF00385">
    <property type="entry name" value="Chromo"/>
    <property type="match status" value="1"/>
</dbReference>
<proteinExistence type="predicted"/>
<comment type="subunit">
    <text evidence="2">Component of the NuA4 histone acetyltransferase complex.</text>
</comment>
<dbReference type="PROSITE" id="PS50013">
    <property type="entry name" value="CHROMO_2"/>
    <property type="match status" value="1"/>
</dbReference>
<dbReference type="InterPro" id="IPR016197">
    <property type="entry name" value="Chromo-like_dom_sf"/>
</dbReference>
<evidence type="ECO:0000256" key="1">
    <source>
        <dbReference type="ARBA" id="ARBA00004123"/>
    </source>
</evidence>
<reference evidence="6 7" key="1">
    <citation type="submission" date="2024-02" db="EMBL/GenBank/DDBJ databases">
        <title>First draft genome assembly of two strains of Seiridium cardinale.</title>
        <authorList>
            <person name="Emiliani G."/>
            <person name="Scali E."/>
        </authorList>
    </citation>
    <scope>NUCLEOTIDE SEQUENCE [LARGE SCALE GENOMIC DNA]</scope>
    <source>
        <strain evidence="6 7">BM-138-000479</strain>
    </source>
</reference>
<dbReference type="SMART" id="SM00298">
    <property type="entry name" value="CHROMO"/>
    <property type="match status" value="1"/>
</dbReference>
<gene>
    <name evidence="6" type="ORF">SCAR479_04378</name>
</gene>
<sequence>MATPTEHWPSLFVSGNEECDVDDDSISLTSTLDSEHDSDEEFVVEAILAERPHENPTRKGENQYLVLWENYPLHRGTWEGIDNLSDELYQQWCEQRDREIRKKRVPFDVRQYEKALIEEDKRKAARHALRNAKRQRLHLPMTEPLPADAIDMQFAPTTKVESESDDEAMATDSDCRTSNITTQVASPEVASPELYPNLERAPLYEEIVPKKRHSSNQARPNGRQVTARKPSGDESSTARGATASVKPPTVAPSASLANKFGKRLKATRSIVPKPLLQKQSTVAGTSVVRTTTSVRKIRKPRTNLKDAMMDPTKAPKFMNNMHRVNQLRKKGRELNDAAPANPSAIPAGYFITTDPPPRKLGNSSDNQTTAQLPSAIAPLTGPKKARGGKTVRFMEDSTSIPSATHDLPDARAGANVKKVPFQSYQQRATSQTIAKTVSFGSAVSRSLRVEFHNIPRSSSNDWLQHFLSEEAVCFQSVCSSADFLSGNTLYDIQDSQARLASGKLSSTVPEAQAALETVVSNLQGGASALYAAYPSYSILAFPPQCPAWEPLSSSLEGAWVDTLGYLVFKPRYSLQVEHYPALSSVETSGVTNSVHLRMKLLEQLAEFDYNILLAPSAGEKHVFFLLFYPSETSVFHTLSLWLRACRPDCHIFHSQEPGAWNAYQEGTKSGAVILHESVEKNIRNIPRLWDMLKHGAHTFWSFSSSDHEAALRSLDGDNQLISGLPTQLKLTQLFPAGRAFLITPSFVLSQPGKFCLFLEWFKKRAVIAPCVLVVCADFSKYLFDLAMEKARERHNFRKKNSNDLLLKNLASSQGLSQEDHEYRVRAWQLISDLSGPSHCGFKSHEEPPEDIRKIVWADDLIAPDDEQSLVNWYGAWSMTRLDTYRKFYVVGSNADGIEQASRMVPVPNYLAGVANDPDKVAREELPATTPALNMFQSNMFGGDRAVDFVPWFNKFNHLKGTSTFWMFFKAISWFNMDMADRHGDQFADYGTYSHWLQTCPKFWKKVNTLVGLFYTTEGGVEGDGQDEMPPNSALRHPWIALLRPVSPHLNPMAYSAVELLIWDCAARTRWPADPSREDLLPMQRALIDYVQKELPVKYPEYHLERVFVGGWDIDVEADPSYPIDITCKTVEAIVDGVDGRGSFVPLWEEAMYKAGWKVLRKTPLQIAQFPKISADDEEPERLIFHAPRGERLPSRGSSCTNDLYDAAFRARKKDPRCAAFLYQYRPTLKWYQELKKEARSYKHMDVDSWDRVFKDSHVE</sequence>
<organism evidence="6 7">
    <name type="scientific">Seiridium cardinale</name>
    <dbReference type="NCBI Taxonomy" id="138064"/>
    <lineage>
        <taxon>Eukaryota</taxon>
        <taxon>Fungi</taxon>
        <taxon>Dikarya</taxon>
        <taxon>Ascomycota</taxon>
        <taxon>Pezizomycotina</taxon>
        <taxon>Sordariomycetes</taxon>
        <taxon>Xylariomycetidae</taxon>
        <taxon>Amphisphaeriales</taxon>
        <taxon>Sporocadaceae</taxon>
        <taxon>Seiridium</taxon>
    </lineage>
</organism>
<evidence type="ECO:0000256" key="4">
    <source>
        <dbReference type="SAM" id="MobiDB-lite"/>
    </source>
</evidence>
<dbReference type="InterPro" id="IPR000953">
    <property type="entry name" value="Chromo/chromo_shadow_dom"/>
</dbReference>